<evidence type="ECO:0000256" key="9">
    <source>
        <dbReference type="SAM" id="Phobius"/>
    </source>
</evidence>
<feature type="compositionally biased region" description="Basic and acidic residues" evidence="8">
    <location>
        <begin position="359"/>
        <end position="375"/>
    </location>
</feature>
<feature type="compositionally biased region" description="Polar residues" evidence="8">
    <location>
        <begin position="396"/>
        <end position="406"/>
    </location>
</feature>
<evidence type="ECO:0000256" key="3">
    <source>
        <dbReference type="ARBA" id="ARBA00022679"/>
    </source>
</evidence>
<keyword evidence="5 11" id="KW-0418">Kinase</keyword>
<feature type="compositionally biased region" description="Low complexity" evidence="8">
    <location>
        <begin position="709"/>
        <end position="739"/>
    </location>
</feature>
<evidence type="ECO:0000259" key="10">
    <source>
        <dbReference type="PROSITE" id="PS50011"/>
    </source>
</evidence>
<accession>A0AAE4CUE0</accession>
<dbReference type="SMART" id="SM00220">
    <property type="entry name" value="S_TKc"/>
    <property type="match status" value="1"/>
</dbReference>
<feature type="domain" description="Protein kinase" evidence="10">
    <location>
        <begin position="11"/>
        <end position="266"/>
    </location>
</feature>
<dbReference type="Pfam" id="PF00069">
    <property type="entry name" value="Pkinase"/>
    <property type="match status" value="1"/>
</dbReference>
<protein>
    <recommendedName>
        <fullName evidence="1">non-specific serine/threonine protein kinase</fullName>
        <ecNumber evidence="1">2.7.11.1</ecNumber>
    </recommendedName>
</protein>
<dbReference type="Proteomes" id="UP001183629">
    <property type="component" value="Unassembled WGS sequence"/>
</dbReference>
<feature type="compositionally biased region" description="Low complexity" evidence="8">
    <location>
        <begin position="555"/>
        <end position="570"/>
    </location>
</feature>
<sequence>MSAPELIANRYRLLRPLGQGGMGRVWLARDEVLHRDVAIKELVPPPGLTVDERREMRERSLREARAIARLNNINVVRVFDVLRTDGDPWIVMEYVASRSLQDILADVGPVPPARGIEIGLGMLNALRAAHRAGVVHRDVKPGNVLIGEDGRVVLTDFGLATVPGDPNVTRTGLVLGSPAYIAPERARDGTAGPQADLWSLGATLYAAVEGQSPYARPSAIGTLAALATEPPPVARNAGPLRPVLAGLLRKDPTERLSAEEAERMLMRAAGRKSRAPLNLWQTPRRGPGGTRVGGDTQSSPAVPAPRPPMTTGQRSSIAPVTGSHPPIFSKGRAAAAENKPPLDATRLDGTPVGDATTRIPDRDATTRIDPRKLSRTESPQQDATTRIDPRKPSRTEPPQQDTTTRITGGHLLGGRDATTRIDPPKRPGAAGTSVSVTPGAGAPGGGSQSNASGGTTTPDETTVVPPLSGADASRPGSIKPGSAEPDAADPGAAGVAASGSATAPAVRNNPRIDPLGTGASGAFPVISGFGGRTAGPTFGTGLPGITAVPVSGPSATAESAGRTGTGTAAADEPASTDGADATERPGAAGQPRSADEPDRTGEPGAGDRPGTADQAGSGTEPADTASAAADDAGETTAETDGAKDDTEGEPAATDAAEAGTAERGGETISVTGATVTGSADAEDAAAPDDTDGTTIIRSGPADATSVISAPAGAGAPTRTPGGSDGSSGDSDWARAAWARTNPDATAVVPQNPVPSQAAKTGRPNRGDAKKTLGAPLARFARSAPRDDYDDRTQVVGSPSAGYDDYDEKPARSGPGRLAADPRLWVVIALVIAVIVAVALIVPRLTGDDGGENAAPTPTTAAPSAAPSSAAPRPTGSPAPGVPALTMPAGWRTYDSPKGWSVPIPNTWEVRDYGTHIEFHEGNGGGRVMLITQIQNPAPDAKAAVIGIEQERRFEWEQYQLIKIESVDYFDSAADWEFAYGPPGNYRNHVLIRHFVTAPDRAYQIYWGTPDNVWNDEENQRQFELIVALFKPDKD</sequence>
<feature type="compositionally biased region" description="Basic and acidic residues" evidence="8">
    <location>
        <begin position="783"/>
        <end position="792"/>
    </location>
</feature>
<keyword evidence="9" id="KW-0472">Membrane</keyword>
<evidence type="ECO:0000256" key="2">
    <source>
        <dbReference type="ARBA" id="ARBA00022527"/>
    </source>
</evidence>
<keyword evidence="4 7" id="KW-0547">Nucleotide-binding</keyword>
<feature type="compositionally biased region" description="Low complexity" evidence="8">
    <location>
        <begin position="448"/>
        <end position="466"/>
    </location>
</feature>
<gene>
    <name evidence="11" type="ORF">J2S44_004562</name>
</gene>
<feature type="compositionally biased region" description="Low complexity" evidence="8">
    <location>
        <begin position="618"/>
        <end position="639"/>
    </location>
</feature>
<dbReference type="InterPro" id="IPR017441">
    <property type="entry name" value="Protein_kinase_ATP_BS"/>
</dbReference>
<feature type="compositionally biased region" description="Acidic residues" evidence="8">
    <location>
        <begin position="680"/>
        <end position="691"/>
    </location>
</feature>
<comment type="caution">
    <text evidence="11">The sequence shown here is derived from an EMBL/GenBank/DDBJ whole genome shotgun (WGS) entry which is preliminary data.</text>
</comment>
<keyword evidence="9" id="KW-1133">Transmembrane helix</keyword>
<keyword evidence="9" id="KW-0812">Transmembrane</keyword>
<dbReference type="GO" id="GO:0005524">
    <property type="term" value="F:ATP binding"/>
    <property type="evidence" value="ECO:0007669"/>
    <property type="project" value="UniProtKB-UniRule"/>
</dbReference>
<evidence type="ECO:0000256" key="8">
    <source>
        <dbReference type="SAM" id="MobiDB-lite"/>
    </source>
</evidence>
<dbReference type="InterPro" id="IPR008271">
    <property type="entry name" value="Ser/Thr_kinase_AS"/>
</dbReference>
<keyword evidence="12" id="KW-1185">Reference proteome</keyword>
<proteinExistence type="predicted"/>
<feature type="binding site" evidence="7">
    <location>
        <position position="40"/>
    </location>
    <ligand>
        <name>ATP</name>
        <dbReference type="ChEBI" id="CHEBI:30616"/>
    </ligand>
</feature>
<dbReference type="PROSITE" id="PS00107">
    <property type="entry name" value="PROTEIN_KINASE_ATP"/>
    <property type="match status" value="1"/>
</dbReference>
<feature type="compositionally biased region" description="Polar residues" evidence="8">
    <location>
        <begin position="668"/>
        <end position="677"/>
    </location>
</feature>
<dbReference type="PANTHER" id="PTHR43289:SF6">
    <property type="entry name" value="SERINE_THREONINE-PROTEIN KINASE NEKL-3"/>
    <property type="match status" value="1"/>
</dbReference>
<dbReference type="SUPFAM" id="SSF56112">
    <property type="entry name" value="Protein kinase-like (PK-like)"/>
    <property type="match status" value="1"/>
</dbReference>
<evidence type="ECO:0000256" key="4">
    <source>
        <dbReference type="ARBA" id="ARBA00022741"/>
    </source>
</evidence>
<dbReference type="PANTHER" id="PTHR43289">
    <property type="entry name" value="MITOGEN-ACTIVATED PROTEIN KINASE KINASE KINASE 20-RELATED"/>
    <property type="match status" value="1"/>
</dbReference>
<keyword evidence="3" id="KW-0808">Transferase</keyword>
<dbReference type="PROSITE" id="PS50011">
    <property type="entry name" value="PROTEIN_KINASE_DOM"/>
    <property type="match status" value="1"/>
</dbReference>
<keyword evidence="2 11" id="KW-0723">Serine/threonine-protein kinase</keyword>
<dbReference type="CDD" id="cd14014">
    <property type="entry name" value="STKc_PknB_like"/>
    <property type="match status" value="1"/>
</dbReference>
<feature type="compositionally biased region" description="Low complexity" evidence="8">
    <location>
        <begin position="480"/>
        <end position="505"/>
    </location>
</feature>
<keyword evidence="6 7" id="KW-0067">ATP-binding</keyword>
<reference evidence="11 12" key="1">
    <citation type="submission" date="2023-07" db="EMBL/GenBank/DDBJ databases">
        <title>Sequencing the genomes of 1000 actinobacteria strains.</title>
        <authorList>
            <person name="Klenk H.-P."/>
        </authorList>
    </citation>
    <scope>NUCLEOTIDE SEQUENCE [LARGE SCALE GENOMIC DNA]</scope>
    <source>
        <strain evidence="11 12">DSM 44711</strain>
    </source>
</reference>
<feature type="region of interest" description="Disordered" evidence="8">
    <location>
        <begin position="549"/>
        <end position="817"/>
    </location>
</feature>
<feature type="compositionally biased region" description="Low complexity" evidence="8">
    <location>
        <begin position="853"/>
        <end position="873"/>
    </location>
</feature>
<evidence type="ECO:0000313" key="12">
    <source>
        <dbReference type="Proteomes" id="UP001183629"/>
    </source>
</evidence>
<evidence type="ECO:0000256" key="5">
    <source>
        <dbReference type="ARBA" id="ARBA00022777"/>
    </source>
</evidence>
<dbReference type="Gene3D" id="3.30.200.20">
    <property type="entry name" value="Phosphorylase Kinase, domain 1"/>
    <property type="match status" value="1"/>
</dbReference>
<dbReference type="Gene3D" id="1.10.510.10">
    <property type="entry name" value="Transferase(Phosphotransferase) domain 1"/>
    <property type="match status" value="1"/>
</dbReference>
<feature type="region of interest" description="Disordered" evidence="8">
    <location>
        <begin position="850"/>
        <end position="886"/>
    </location>
</feature>
<dbReference type="InterPro" id="IPR011009">
    <property type="entry name" value="Kinase-like_dom_sf"/>
</dbReference>
<dbReference type="PROSITE" id="PS00108">
    <property type="entry name" value="PROTEIN_KINASE_ST"/>
    <property type="match status" value="1"/>
</dbReference>
<feature type="region of interest" description="Disordered" evidence="8">
    <location>
        <begin position="268"/>
        <end position="513"/>
    </location>
</feature>
<dbReference type="EC" id="2.7.11.1" evidence="1"/>
<name>A0AAE4CUE0_9ACTN</name>
<organism evidence="11 12">
    <name type="scientific">Catenuloplanes niger</name>
    <dbReference type="NCBI Taxonomy" id="587534"/>
    <lineage>
        <taxon>Bacteria</taxon>
        <taxon>Bacillati</taxon>
        <taxon>Actinomycetota</taxon>
        <taxon>Actinomycetes</taxon>
        <taxon>Micromonosporales</taxon>
        <taxon>Micromonosporaceae</taxon>
        <taxon>Catenuloplanes</taxon>
    </lineage>
</organism>
<evidence type="ECO:0000313" key="11">
    <source>
        <dbReference type="EMBL" id="MDR7324312.1"/>
    </source>
</evidence>
<dbReference type="AlphaFoldDB" id="A0AAE4CUE0"/>
<evidence type="ECO:0000256" key="1">
    <source>
        <dbReference type="ARBA" id="ARBA00012513"/>
    </source>
</evidence>
<feature type="compositionally biased region" description="Basic and acidic residues" evidence="8">
    <location>
        <begin position="385"/>
        <end position="394"/>
    </location>
</feature>
<feature type="compositionally biased region" description="Low complexity" evidence="8">
    <location>
        <begin position="649"/>
        <end position="661"/>
    </location>
</feature>
<evidence type="ECO:0000256" key="7">
    <source>
        <dbReference type="PROSITE-ProRule" id="PRU10141"/>
    </source>
</evidence>
<dbReference type="GO" id="GO:0004674">
    <property type="term" value="F:protein serine/threonine kinase activity"/>
    <property type="evidence" value="ECO:0007669"/>
    <property type="project" value="UniProtKB-KW"/>
</dbReference>
<dbReference type="EMBL" id="JAVDYC010000001">
    <property type="protein sequence ID" value="MDR7324312.1"/>
    <property type="molecule type" value="Genomic_DNA"/>
</dbReference>
<feature type="transmembrane region" description="Helical" evidence="9">
    <location>
        <begin position="823"/>
        <end position="841"/>
    </location>
</feature>
<evidence type="ECO:0000256" key="6">
    <source>
        <dbReference type="ARBA" id="ARBA00022840"/>
    </source>
</evidence>
<dbReference type="InterPro" id="IPR000719">
    <property type="entry name" value="Prot_kinase_dom"/>
</dbReference>